<dbReference type="InterPro" id="IPR029510">
    <property type="entry name" value="Ald_DH_CS_GLU"/>
</dbReference>
<dbReference type="GO" id="GO:0016887">
    <property type="term" value="F:ATP hydrolysis activity"/>
    <property type="evidence" value="ECO:0007669"/>
    <property type="project" value="InterPro"/>
</dbReference>
<accession>A0A480AYS9</accession>
<dbReference type="Gene3D" id="3.40.605.10">
    <property type="entry name" value="Aldehyde Dehydrogenase, Chain A, domain 1"/>
    <property type="match status" value="1"/>
</dbReference>
<evidence type="ECO:0000256" key="2">
    <source>
        <dbReference type="ARBA" id="ARBA00022475"/>
    </source>
</evidence>
<dbReference type="OrthoDB" id="6187633at2"/>
<dbReference type="GO" id="GO:0016620">
    <property type="term" value="F:oxidoreductase activity, acting on the aldehyde or oxo group of donors, NAD or NADP as acceptor"/>
    <property type="evidence" value="ECO:0007669"/>
    <property type="project" value="InterPro"/>
</dbReference>
<dbReference type="Gene3D" id="3.40.50.300">
    <property type="entry name" value="P-loop containing nucleotide triphosphate hydrolases"/>
    <property type="match status" value="1"/>
</dbReference>
<keyword evidence="12" id="KW-1185">Reference proteome</keyword>
<dbReference type="Pfam" id="PF00171">
    <property type="entry name" value="Aldedh"/>
    <property type="match status" value="1"/>
</dbReference>
<dbReference type="InterPro" id="IPR016162">
    <property type="entry name" value="Ald_DH_N"/>
</dbReference>
<evidence type="ECO:0000256" key="3">
    <source>
        <dbReference type="ARBA" id="ARBA00022741"/>
    </source>
</evidence>
<evidence type="ECO:0000256" key="7">
    <source>
        <dbReference type="ARBA" id="ARBA00023027"/>
    </source>
</evidence>
<keyword evidence="5" id="KW-0521">NADP</keyword>
<feature type="active site" evidence="8">
    <location>
        <position position="516"/>
    </location>
</feature>
<evidence type="ECO:0000259" key="10">
    <source>
        <dbReference type="PROSITE" id="PS50893"/>
    </source>
</evidence>
<dbReference type="PANTHER" id="PTHR42986">
    <property type="entry name" value="BENZALDEHYDE DEHYDROGENASE YFMT"/>
    <property type="match status" value="1"/>
</dbReference>
<dbReference type="Proteomes" id="UP000301751">
    <property type="component" value="Unassembled WGS sequence"/>
</dbReference>
<evidence type="ECO:0000256" key="9">
    <source>
        <dbReference type="RuleBase" id="RU003345"/>
    </source>
</evidence>
<keyword evidence="3" id="KW-0547">Nucleotide-binding</keyword>
<gene>
    <name evidence="11" type="ORF">AQPW35_45030</name>
</gene>
<protein>
    <recommendedName>
        <fullName evidence="10">ABC transporter domain-containing protein</fullName>
    </recommendedName>
</protein>
<dbReference type="InterPro" id="IPR015590">
    <property type="entry name" value="Aldehyde_DH_dom"/>
</dbReference>
<dbReference type="PROSITE" id="PS00687">
    <property type="entry name" value="ALDEHYDE_DEHYDR_GLU"/>
    <property type="match status" value="1"/>
</dbReference>
<proteinExistence type="inferred from homology"/>
<dbReference type="GO" id="GO:0005524">
    <property type="term" value="F:ATP binding"/>
    <property type="evidence" value="ECO:0007669"/>
    <property type="project" value="UniProtKB-KW"/>
</dbReference>
<evidence type="ECO:0000256" key="1">
    <source>
        <dbReference type="ARBA" id="ARBA00009986"/>
    </source>
</evidence>
<comment type="caution">
    <text evidence="11">The sequence shown here is derived from an EMBL/GenBank/DDBJ whole genome shotgun (WGS) entry which is preliminary data.</text>
</comment>
<feature type="domain" description="ABC transporter" evidence="10">
    <location>
        <begin position="16"/>
        <end position="246"/>
    </location>
</feature>
<evidence type="ECO:0000256" key="4">
    <source>
        <dbReference type="ARBA" id="ARBA00022840"/>
    </source>
</evidence>
<dbReference type="CDD" id="cd03224">
    <property type="entry name" value="ABC_TM1139_LivF_branched"/>
    <property type="match status" value="1"/>
</dbReference>
<dbReference type="Pfam" id="PF00005">
    <property type="entry name" value="ABC_tran"/>
    <property type="match status" value="1"/>
</dbReference>
<dbReference type="SMART" id="SM00382">
    <property type="entry name" value="AAA"/>
    <property type="match status" value="1"/>
</dbReference>
<keyword evidence="4" id="KW-0067">ATP-binding</keyword>
<organism evidence="11 12">
    <name type="scientific">Pseudaquabacterium pictum</name>
    <dbReference type="NCBI Taxonomy" id="2315236"/>
    <lineage>
        <taxon>Bacteria</taxon>
        <taxon>Pseudomonadati</taxon>
        <taxon>Pseudomonadota</taxon>
        <taxon>Betaproteobacteria</taxon>
        <taxon>Burkholderiales</taxon>
        <taxon>Sphaerotilaceae</taxon>
        <taxon>Pseudaquabacterium</taxon>
    </lineage>
</organism>
<keyword evidence="6 9" id="KW-0560">Oxidoreductase</keyword>
<dbReference type="SUPFAM" id="SSF53720">
    <property type="entry name" value="ALDH-like"/>
    <property type="match status" value="1"/>
</dbReference>
<dbReference type="FunFam" id="3.40.605.10:FF:000012">
    <property type="entry name" value="NAD-dependent succinate-semialdehyde dehydrogenase"/>
    <property type="match status" value="1"/>
</dbReference>
<dbReference type="InterPro" id="IPR017871">
    <property type="entry name" value="ABC_transporter-like_CS"/>
</dbReference>
<keyword evidence="2" id="KW-0472">Membrane</keyword>
<dbReference type="InterPro" id="IPR027417">
    <property type="entry name" value="P-loop_NTPase"/>
</dbReference>
<evidence type="ECO:0000313" key="12">
    <source>
        <dbReference type="Proteomes" id="UP000301751"/>
    </source>
</evidence>
<evidence type="ECO:0000256" key="5">
    <source>
        <dbReference type="ARBA" id="ARBA00022857"/>
    </source>
</evidence>
<keyword evidence="7" id="KW-0520">NAD</keyword>
<evidence type="ECO:0000256" key="6">
    <source>
        <dbReference type="ARBA" id="ARBA00023002"/>
    </source>
</evidence>
<sequence>MKNDIEAALDQRLAHLRIRNLSAGYGAFLVLRDVSLEARPGLTVILGPNGAGKTTLLKAVNGLIPRGGTLTLDGEDLPTDAKTSDLVKRGLVLVPEGRQLFAQMTVHENLELGGWLVAPAERERRIAQAYEDFPKLKQRARQLAGTMSGGEQQMVAVARAMMSAPRLLMLDEPSLGLAPKMVDELLAIVRRIADQGVTVLMVEQNVKKALAIADRGYVMERGRLVASGPAGLLTRSSVVREAYLGKAGTTSTTKTSSSTLSKETPVSDVQMLINGLAVSAERGASFERRNPLDGSIASRAPAASTADAVAAVEAAAEAFTTWRHTGPSERRALLLKAADALEAKTPKFVEAVPAETGASAMWAGFNVMLAAGMLREAAALTTQVGGSLIPSDVPGSLAMGLRQPAGVVLGIAPWNAPIILGVRAIATPLACGNTVVLKGSENCPRTHQLIIEALQDAGFPAGVVNYVTNAPADAGAVVEAMVAHPAVRRVNFTGSTRVGKLIALTCAKYLKPSVLELGGKAPMVVLDDADLEAAVNAAAFGAFANSGQICMSTERFVVDRKVADDFVAMFARKARSLPLGDPRKPEPVVLGSVIGMGTVEHCNALIDDALAKGAKLVCGGKADSTLMPATLLDHVTPKMRIYHEETFGPVKCIVRVDGVDAAVACANDNEYGLSASVFGRDTARALTVAQRIESGICHVNGPTVHDEAPMPFGGVKGSGWGRFGGQAGIAEFTELRWITVQTAPRGYPF</sequence>
<dbReference type="FunFam" id="3.40.309.10:FF:000010">
    <property type="entry name" value="Gamma-aminobutyraldehyde dehydrogenase"/>
    <property type="match status" value="1"/>
</dbReference>
<keyword evidence="2" id="KW-1003">Cell membrane</keyword>
<dbReference type="PANTHER" id="PTHR42986:SF1">
    <property type="entry name" value="BENZALDEHYDE DEHYDROGENASE YFMT"/>
    <property type="match status" value="1"/>
</dbReference>
<dbReference type="InterPro" id="IPR016161">
    <property type="entry name" value="Ald_DH/histidinol_DH"/>
</dbReference>
<evidence type="ECO:0000256" key="8">
    <source>
        <dbReference type="PROSITE-ProRule" id="PRU10007"/>
    </source>
</evidence>
<dbReference type="InterPro" id="IPR016163">
    <property type="entry name" value="Ald_DH_C"/>
</dbReference>
<dbReference type="AlphaFoldDB" id="A0A480AYS9"/>
<comment type="similarity">
    <text evidence="1 9">Belongs to the aldehyde dehydrogenase family.</text>
</comment>
<dbReference type="EMBL" id="BJCL01000016">
    <property type="protein sequence ID" value="GCL65422.1"/>
    <property type="molecule type" value="Genomic_DNA"/>
</dbReference>
<dbReference type="Gene3D" id="3.40.309.10">
    <property type="entry name" value="Aldehyde Dehydrogenase, Chain A, domain 2"/>
    <property type="match status" value="1"/>
</dbReference>
<dbReference type="PROSITE" id="PS50893">
    <property type="entry name" value="ABC_TRANSPORTER_2"/>
    <property type="match status" value="1"/>
</dbReference>
<evidence type="ECO:0000313" key="11">
    <source>
        <dbReference type="EMBL" id="GCL65422.1"/>
    </source>
</evidence>
<dbReference type="PROSITE" id="PS00211">
    <property type="entry name" value="ABC_TRANSPORTER_1"/>
    <property type="match status" value="1"/>
</dbReference>
<reference evidence="12" key="1">
    <citation type="submission" date="2019-03" db="EMBL/GenBank/DDBJ databases">
        <title>Aquabacterium pictum sp.nov., the first bacteriochlorophyll a-containing freshwater bacterium in the genus Aquabacterium of the class Betaproteobacteria.</title>
        <authorList>
            <person name="Hirose S."/>
            <person name="Tank M."/>
            <person name="Hara E."/>
            <person name="Tamaki H."/>
            <person name="Takaichi S."/>
            <person name="Haruta S."/>
            <person name="Hanada S."/>
        </authorList>
    </citation>
    <scope>NUCLEOTIDE SEQUENCE [LARGE SCALE GENOMIC DNA]</scope>
    <source>
        <strain evidence="12">W35</strain>
    </source>
</reference>
<dbReference type="CDD" id="cd07105">
    <property type="entry name" value="ALDH_SaliADH"/>
    <property type="match status" value="1"/>
</dbReference>
<dbReference type="InterPro" id="IPR003593">
    <property type="entry name" value="AAA+_ATPase"/>
</dbReference>
<dbReference type="SUPFAM" id="SSF52540">
    <property type="entry name" value="P-loop containing nucleoside triphosphate hydrolases"/>
    <property type="match status" value="1"/>
</dbReference>
<name>A0A480AYS9_9BURK</name>
<dbReference type="InterPro" id="IPR003439">
    <property type="entry name" value="ABC_transporter-like_ATP-bd"/>
</dbReference>